<dbReference type="InterPro" id="IPR010255">
    <property type="entry name" value="Haem_peroxidase_sf"/>
</dbReference>
<sequence length="616" mass="69435">MCWQGGALHHHGELCGPAVSIPQEPPTSREADLPPIQKEDLDRAGEAAREVVGRVLVLEQELQQMGLVVTNGSKESLHRAFFRSGNPELRDVNRNGMVVVEATQQLMRQFHLNNLQGRDGLPKISVRETVINDSCPIPPPCPSTKYRTVDGSCNNLKRPQWGKAFTAFQRLLPPDYADGVNLPRVSVDNGPLPSSRDVSGFVVEDRDRPNPVLNLVLMQWGQFLDHDLTLTGVSSDTKPIYLEKCKLFKRINENKGYIEVNSVAADNGEGIICCNPEIIQNPRLRHPACFPIGMGPSDPFFAQFQQSCMEFVRSVPAPTMECSFGPRQQINQITSFIDASNVYGSSDAELNALRSFRQGDSRVNEQTSLAVMHTIWLREHNRIAGELSNLNPGWTDEILFQETRRIIIAMMQHITYNEYLPLIVGRRIMKSFNMDLKPRGYKRNYDTSINPTILNVFATAAYRFGHSLVQGLVALVESDGSVNEEVQLFTQLFNPEMLSREGYVDRFLRGLVVQPVQRFDHFLTTQVTHHLFQATGETFGLDLASLNIQRGRDHGLPGYNAWRRACGLKPAQSFEELAEFLHPEAVEKFRLLYRQVLRVWISAIGFCRGNSHLGKL</sequence>
<reference evidence="6 7" key="1">
    <citation type="submission" date="2022-01" db="EMBL/GenBank/DDBJ databases">
        <title>A chromosomal length assembly of Cordylochernes scorpioides.</title>
        <authorList>
            <person name="Zeh D."/>
            <person name="Zeh J."/>
        </authorList>
    </citation>
    <scope>NUCLEOTIDE SEQUENCE [LARGE SCALE GENOMIC DNA]</scope>
    <source>
        <strain evidence="6">IN4F17</strain>
        <tissue evidence="6">Whole Body</tissue>
    </source>
</reference>
<evidence type="ECO:0000313" key="6">
    <source>
        <dbReference type="EMBL" id="UYV81296.1"/>
    </source>
</evidence>
<evidence type="ECO:0000256" key="4">
    <source>
        <dbReference type="ARBA" id="ARBA00023180"/>
    </source>
</evidence>
<dbReference type="Proteomes" id="UP001235939">
    <property type="component" value="Chromosome 20"/>
</dbReference>
<dbReference type="Pfam" id="PF03098">
    <property type="entry name" value="An_peroxidase"/>
    <property type="match status" value="1"/>
</dbReference>
<keyword evidence="4" id="KW-0325">Glycoprotein</keyword>
<organism evidence="6 7">
    <name type="scientific">Cordylochernes scorpioides</name>
    <dbReference type="NCBI Taxonomy" id="51811"/>
    <lineage>
        <taxon>Eukaryota</taxon>
        <taxon>Metazoa</taxon>
        <taxon>Ecdysozoa</taxon>
        <taxon>Arthropoda</taxon>
        <taxon>Chelicerata</taxon>
        <taxon>Arachnida</taxon>
        <taxon>Pseudoscorpiones</taxon>
        <taxon>Cheliferoidea</taxon>
        <taxon>Chernetidae</taxon>
        <taxon>Cordylochernes</taxon>
    </lineage>
</organism>
<evidence type="ECO:0000313" key="7">
    <source>
        <dbReference type="Proteomes" id="UP001235939"/>
    </source>
</evidence>
<dbReference type="SUPFAM" id="SSF48113">
    <property type="entry name" value="Heme-dependent peroxidases"/>
    <property type="match status" value="1"/>
</dbReference>
<gene>
    <name evidence="6" type="ORF">LAZ67_20000683</name>
</gene>
<keyword evidence="3" id="KW-0560">Oxidoreductase</keyword>
<keyword evidence="2" id="KW-0964">Secreted</keyword>
<evidence type="ECO:0000256" key="3">
    <source>
        <dbReference type="ARBA" id="ARBA00022559"/>
    </source>
</evidence>
<dbReference type="InterPro" id="IPR019791">
    <property type="entry name" value="Haem_peroxidase_animal"/>
</dbReference>
<evidence type="ECO:0000256" key="5">
    <source>
        <dbReference type="SAM" id="MobiDB-lite"/>
    </source>
</evidence>
<dbReference type="PANTHER" id="PTHR11475">
    <property type="entry name" value="OXIDASE/PEROXIDASE"/>
    <property type="match status" value="1"/>
</dbReference>
<dbReference type="PANTHER" id="PTHR11475:SF4">
    <property type="entry name" value="CHORION PEROXIDASE"/>
    <property type="match status" value="1"/>
</dbReference>
<evidence type="ECO:0000256" key="1">
    <source>
        <dbReference type="ARBA" id="ARBA00004613"/>
    </source>
</evidence>
<feature type="region of interest" description="Disordered" evidence="5">
    <location>
        <begin position="14"/>
        <end position="33"/>
    </location>
</feature>
<keyword evidence="7" id="KW-1185">Reference proteome</keyword>
<keyword evidence="3" id="KW-0575">Peroxidase</keyword>
<dbReference type="EMBL" id="CP092882">
    <property type="protein sequence ID" value="UYV81296.1"/>
    <property type="molecule type" value="Genomic_DNA"/>
</dbReference>
<comment type="subcellular location">
    <subcellularLocation>
        <location evidence="1">Secreted</location>
    </subcellularLocation>
</comment>
<proteinExistence type="predicted"/>
<dbReference type="PRINTS" id="PR00457">
    <property type="entry name" value="ANPEROXIDASE"/>
</dbReference>
<dbReference type="PROSITE" id="PS50292">
    <property type="entry name" value="PEROXIDASE_3"/>
    <property type="match status" value="1"/>
</dbReference>
<name>A0ABY6LJ97_9ARAC</name>
<accession>A0ABY6LJ97</accession>
<dbReference type="CDD" id="cd09823">
    <property type="entry name" value="peroxinectin_like"/>
    <property type="match status" value="1"/>
</dbReference>
<evidence type="ECO:0000256" key="2">
    <source>
        <dbReference type="ARBA" id="ARBA00022525"/>
    </source>
</evidence>
<dbReference type="Gene3D" id="1.10.640.10">
    <property type="entry name" value="Haem peroxidase domain superfamily, animal type"/>
    <property type="match status" value="1"/>
</dbReference>
<protein>
    <submittedName>
        <fullName evidence="6">Uncharacterized protein</fullName>
    </submittedName>
</protein>
<dbReference type="InterPro" id="IPR037120">
    <property type="entry name" value="Haem_peroxidase_sf_animal"/>
</dbReference>